<dbReference type="PANTHER" id="PTHR23302:SF40">
    <property type="entry name" value="TRANSMEMBRANE CHANNEL-LIKE PROTEIN"/>
    <property type="match status" value="1"/>
</dbReference>
<dbReference type="Pfam" id="PF07810">
    <property type="entry name" value="TMC"/>
    <property type="match status" value="1"/>
</dbReference>
<dbReference type="Proteomes" id="UP000719412">
    <property type="component" value="Unassembled WGS sequence"/>
</dbReference>
<dbReference type="Gene3D" id="3.40.50.1820">
    <property type="entry name" value="alpha/beta hydrolase"/>
    <property type="match status" value="1"/>
</dbReference>
<evidence type="ECO:0000256" key="2">
    <source>
        <dbReference type="ARBA" id="ARBA00006510"/>
    </source>
</evidence>
<evidence type="ECO:0000256" key="5">
    <source>
        <dbReference type="ARBA" id="ARBA00023136"/>
    </source>
</evidence>
<evidence type="ECO:0000256" key="4">
    <source>
        <dbReference type="ARBA" id="ARBA00022989"/>
    </source>
</evidence>
<feature type="compositionally biased region" description="Basic and acidic residues" evidence="6">
    <location>
        <begin position="920"/>
        <end position="950"/>
    </location>
</feature>
<feature type="transmembrane region" description="Helical" evidence="7">
    <location>
        <begin position="382"/>
        <end position="402"/>
    </location>
</feature>
<accession>A0A8J6H822</accession>
<proteinExistence type="inferred from homology"/>
<evidence type="ECO:0000256" key="1">
    <source>
        <dbReference type="ARBA" id="ARBA00004141"/>
    </source>
</evidence>
<reference evidence="9" key="2">
    <citation type="submission" date="2021-08" db="EMBL/GenBank/DDBJ databases">
        <authorList>
            <person name="Eriksson T."/>
        </authorList>
    </citation>
    <scope>NUCLEOTIDE SEQUENCE</scope>
    <source>
        <strain evidence="9">Stoneville</strain>
        <tissue evidence="9">Whole head</tissue>
    </source>
</reference>
<dbReference type="InterPro" id="IPR012496">
    <property type="entry name" value="TMC_dom"/>
</dbReference>
<feature type="transmembrane region" description="Helical" evidence="7">
    <location>
        <begin position="351"/>
        <end position="370"/>
    </location>
</feature>
<feature type="region of interest" description="Disordered" evidence="6">
    <location>
        <begin position="1147"/>
        <end position="1173"/>
    </location>
</feature>
<keyword evidence="4 7" id="KW-1133">Transmembrane helix</keyword>
<feature type="transmembrane region" description="Helical" evidence="7">
    <location>
        <begin position="24"/>
        <end position="44"/>
    </location>
</feature>
<feature type="compositionally biased region" description="Low complexity" evidence="6">
    <location>
        <begin position="1160"/>
        <end position="1171"/>
    </location>
</feature>
<dbReference type="PANTHER" id="PTHR23302">
    <property type="entry name" value="TRANSMEMBRANE CHANNEL-RELATED"/>
    <property type="match status" value="1"/>
</dbReference>
<feature type="transmembrane region" description="Helical" evidence="7">
    <location>
        <begin position="832"/>
        <end position="854"/>
    </location>
</feature>
<feature type="domain" description="TMC" evidence="8">
    <location>
        <begin position="652"/>
        <end position="767"/>
    </location>
</feature>
<feature type="transmembrane region" description="Helical" evidence="7">
    <location>
        <begin position="218"/>
        <end position="236"/>
    </location>
</feature>
<comment type="similarity">
    <text evidence="2">Belongs to the TMC family.</text>
</comment>
<name>A0A8J6H822_TENMO</name>
<feature type="region of interest" description="Disordered" evidence="6">
    <location>
        <begin position="1004"/>
        <end position="1042"/>
    </location>
</feature>
<keyword evidence="3 7" id="KW-0812">Transmembrane</keyword>
<feature type="transmembrane region" description="Helical" evidence="7">
    <location>
        <begin position="723"/>
        <end position="744"/>
    </location>
</feature>
<keyword evidence="5 7" id="KW-0472">Membrane</keyword>
<protein>
    <recommendedName>
        <fullName evidence="8">TMC domain-containing protein</fullName>
    </recommendedName>
</protein>
<dbReference type="EMBL" id="JABDTM020028065">
    <property type="protein sequence ID" value="KAH0809561.1"/>
    <property type="molecule type" value="Genomic_DNA"/>
</dbReference>
<feature type="compositionally biased region" description="Polar residues" evidence="6">
    <location>
        <begin position="1011"/>
        <end position="1020"/>
    </location>
</feature>
<evidence type="ECO:0000256" key="6">
    <source>
        <dbReference type="SAM" id="MobiDB-lite"/>
    </source>
</evidence>
<dbReference type="GO" id="GO:0005886">
    <property type="term" value="C:plasma membrane"/>
    <property type="evidence" value="ECO:0007669"/>
    <property type="project" value="InterPro"/>
</dbReference>
<dbReference type="GO" id="GO:0008381">
    <property type="term" value="F:mechanosensitive monoatomic ion channel activity"/>
    <property type="evidence" value="ECO:0007669"/>
    <property type="project" value="TreeGrafter"/>
</dbReference>
<feature type="compositionally biased region" description="Basic and acidic residues" evidence="6">
    <location>
        <begin position="1021"/>
        <end position="1037"/>
    </location>
</feature>
<feature type="region of interest" description="Disordered" evidence="6">
    <location>
        <begin position="915"/>
        <end position="987"/>
    </location>
</feature>
<comment type="subcellular location">
    <subcellularLocation>
        <location evidence="1">Membrane</location>
        <topology evidence="1">Multi-pass membrane protein</topology>
    </subcellularLocation>
</comment>
<sequence length="1342" mass="151327">MAMLEPTLERDPSRIKAKQTHGSLLNLVNFLVFMKIIFLAGSLVQYGSRKQRTKVKIHMRSCEFWTASVKKPDLFKAYSFQSWDEYLAGNVNGLVAVPMGIAANPTIPHGSYFLETTDEERAYLNTTTTILDSFNAREASLGMPRCSEGRKSPPEPFAVAAIPMLTAAPDDRKRILPEEKYNSTNFQTLWDFEGVLRYSPLFYGWYTYKEKGGYRMPFAYFITGLVAYAYSFFATLRKMAENSRMSKLSEKDDECIFSWKLFTAWDYMIGNAETAHNRIASIVVGFKEALVEEAEKKREARNWKITAFRILVNTIVLGLLFFSAFAVVLVVQRSKEPEARSSVWRRNEITFVMTLISLSFPMIFEGLGFLEQYHPRKQLRLQLARIMVLNLLNLYSLIFALFDKIDGMTSELEKWKNNLTTANTSLQAYSAVMQCSESCNSESDTLHAANLIAALATNVSFTMYPIMQKALKNATAETDKEITDSEFTTRAFSAISTGSSDALNYTTSLPGVDLETSASYNDSGAEFEEFESSFVDYLASVLLGFAPNQTDSPEGDLSVFANSSTVSYDYVKSTLAPILNITESETEKISTVVQALSSTLESFGKNVTKKKNCKTICKSVTLPFDNTSVAPPKLIDESRFNYSTKWKLRSLCWETMFGQELIKLTVMDLVMTILSTLAMDFIRGIFVRVMNPCWCWDLEKKFPQYGDFKVAENILHLVNNQGMVWMGMFFSPGLVILNIIKLLILMYFRTWIVLTCNVPHEIIFRASRSNNFYYALLLMMLFLCVLPVGYTIVRIKPSWHCGPFSKYDKIFHIFTKTIKQNVPKPVNQALDYIASPGIVIPLLLLLVLIIYYLISLTGALREANEDLKLQLVRERTEERRKMFQIADRRRRGPGGSGEFFQTPFTKWKRLMGSIPNAGKSFDDTSPRQESSECPKIKEEEPEAPKARDFFSKFIKKALGKSSTSEEENHDNQNMDEGTDTEQHESLPEDLVSVKDSKLQSRFDFPRAILSKKNSQKSTSESSDKNARPVPAKKEMRQDSGSSVWSDNIPVITISKTESAECLDVVPEVAKAEPVSELPKFKPKIKCVLKKQSAEIDEDVIRHFSKDLDLKPGLEEHLEKDVGAISESSDDTARESSTDTVLAVKVEDKEEEAKTGANGVELSSSTTESSTEYNDNMSFTGIGAVERALREAVGGWHFPKCSPGRKVISAQVFSPRASGAHTTSEESIGVRRPCSVVSWSRDLVDDACEKTLRIVKRAVPISKMRSEVPLTLLVLCVFGGAQEADITPAMGRKGTRCYDKFNKAQVRTFAALGRRRELLAPIQISGNEFFRCARRRRRRIVMA</sequence>
<comment type="caution">
    <text evidence="9">The sequence shown here is derived from an EMBL/GenBank/DDBJ whole genome shotgun (WGS) entry which is preliminary data.</text>
</comment>
<evidence type="ECO:0000256" key="7">
    <source>
        <dbReference type="SAM" id="Phobius"/>
    </source>
</evidence>
<evidence type="ECO:0000256" key="3">
    <source>
        <dbReference type="ARBA" id="ARBA00022692"/>
    </source>
</evidence>
<evidence type="ECO:0000313" key="9">
    <source>
        <dbReference type="EMBL" id="KAH0809561.1"/>
    </source>
</evidence>
<gene>
    <name evidence="9" type="ORF">GEV33_013230</name>
</gene>
<evidence type="ECO:0000259" key="8">
    <source>
        <dbReference type="Pfam" id="PF07810"/>
    </source>
</evidence>
<dbReference type="InterPro" id="IPR038900">
    <property type="entry name" value="TMC"/>
</dbReference>
<keyword evidence="10" id="KW-1185">Reference proteome</keyword>
<evidence type="ECO:0000313" key="10">
    <source>
        <dbReference type="Proteomes" id="UP000719412"/>
    </source>
</evidence>
<feature type="transmembrane region" description="Helical" evidence="7">
    <location>
        <begin position="772"/>
        <end position="793"/>
    </location>
</feature>
<organism evidence="9 10">
    <name type="scientific">Tenebrio molitor</name>
    <name type="common">Yellow mealworm beetle</name>
    <dbReference type="NCBI Taxonomy" id="7067"/>
    <lineage>
        <taxon>Eukaryota</taxon>
        <taxon>Metazoa</taxon>
        <taxon>Ecdysozoa</taxon>
        <taxon>Arthropoda</taxon>
        <taxon>Hexapoda</taxon>
        <taxon>Insecta</taxon>
        <taxon>Pterygota</taxon>
        <taxon>Neoptera</taxon>
        <taxon>Endopterygota</taxon>
        <taxon>Coleoptera</taxon>
        <taxon>Polyphaga</taxon>
        <taxon>Cucujiformia</taxon>
        <taxon>Tenebrionidae</taxon>
        <taxon>Tenebrio</taxon>
    </lineage>
</organism>
<dbReference type="InterPro" id="IPR029058">
    <property type="entry name" value="AB_hydrolase_fold"/>
</dbReference>
<feature type="transmembrane region" description="Helical" evidence="7">
    <location>
        <begin position="306"/>
        <end position="331"/>
    </location>
</feature>
<reference evidence="9" key="1">
    <citation type="journal article" date="2020" name="J Insects Food Feed">
        <title>The yellow mealworm (Tenebrio molitor) genome: a resource for the emerging insects as food and feed industry.</title>
        <authorList>
            <person name="Eriksson T."/>
            <person name="Andere A."/>
            <person name="Kelstrup H."/>
            <person name="Emery V."/>
            <person name="Picard C."/>
        </authorList>
    </citation>
    <scope>NUCLEOTIDE SEQUENCE</scope>
    <source>
        <strain evidence="9">Stoneville</strain>
        <tissue evidence="9">Whole head</tissue>
    </source>
</reference>